<dbReference type="PRINTS" id="PR00481">
    <property type="entry name" value="LAMNOPPTDASE"/>
</dbReference>
<organism evidence="6">
    <name type="scientific">Asterionellopsis glacialis</name>
    <dbReference type="NCBI Taxonomy" id="33640"/>
    <lineage>
        <taxon>Eukaryota</taxon>
        <taxon>Sar</taxon>
        <taxon>Stramenopiles</taxon>
        <taxon>Ochrophyta</taxon>
        <taxon>Bacillariophyta</taxon>
        <taxon>Fragilariophyceae</taxon>
        <taxon>Fragilariophycidae</taxon>
        <taxon>Fragilariales</taxon>
        <taxon>Fragilariaceae</taxon>
        <taxon>Asterionellopsis</taxon>
    </lineage>
</organism>
<dbReference type="Gene3D" id="3.40.630.10">
    <property type="entry name" value="Zn peptidases"/>
    <property type="match status" value="1"/>
</dbReference>
<evidence type="ECO:0000256" key="1">
    <source>
        <dbReference type="ARBA" id="ARBA00009528"/>
    </source>
</evidence>
<dbReference type="InterPro" id="IPR000819">
    <property type="entry name" value="Peptidase_M17_C"/>
</dbReference>
<evidence type="ECO:0000313" key="6">
    <source>
        <dbReference type="EMBL" id="CAD8596113.1"/>
    </source>
</evidence>
<dbReference type="EMBL" id="HBEX01001426">
    <property type="protein sequence ID" value="CAD8596113.1"/>
    <property type="molecule type" value="Transcribed_RNA"/>
</dbReference>
<dbReference type="Gene3D" id="3.40.50.10590">
    <property type="entry name" value="Zn-dependent exopeptidases"/>
    <property type="match status" value="1"/>
</dbReference>
<gene>
    <name evidence="6" type="ORF">AGLA0713_LOCUS941</name>
</gene>
<comment type="similarity">
    <text evidence="1">Belongs to the peptidase M17 family.</text>
</comment>
<dbReference type="InterPro" id="IPR011356">
    <property type="entry name" value="Leucine_aapep/pepB"/>
</dbReference>
<dbReference type="PANTHER" id="PTHR11963">
    <property type="entry name" value="LEUCINE AMINOPEPTIDASE-RELATED"/>
    <property type="match status" value="1"/>
</dbReference>
<dbReference type="GO" id="GO:0005737">
    <property type="term" value="C:cytoplasm"/>
    <property type="evidence" value="ECO:0007669"/>
    <property type="project" value="InterPro"/>
</dbReference>
<protein>
    <recommendedName>
        <fullName evidence="5">Cytosol aminopeptidase domain-containing protein</fullName>
    </recommendedName>
</protein>
<dbReference type="GO" id="GO:0006508">
    <property type="term" value="P:proteolysis"/>
    <property type="evidence" value="ECO:0007669"/>
    <property type="project" value="UniProtKB-KW"/>
</dbReference>
<name>A0A7S0KXV5_9STRA</name>
<evidence type="ECO:0000256" key="3">
    <source>
        <dbReference type="ARBA" id="ARBA00022670"/>
    </source>
</evidence>
<keyword evidence="3" id="KW-0645">Protease</keyword>
<sequence length="425" mass="44979">MCALPTKIHRNNHPMAVHTLTAMVNAQVPKKGNTRLIVVMPQDKTSEIAPIASAIAKAFPAFTKKTSKTPPKPRNVQVVFVEAASGEPTILDNPQALLASQAVAEGVMLAGRLVDTHPEELTTDQFAQECQLVVDQFPNQVTMTQIVGEDLKEQGYGGLYGVGKAATCPPRLVILEYNGGAEGEESMALVGKGIIYDTGGLSIKPKTGMCGMKTDMGGAAGLLGGFYAAVKCQTPRNIKLVLCLAENAIGPTAFRNDDILEMYSGKTVEVNNCDAEGRLVLGDGVAHVTQNFPNVNLIVDMATLTGAQLVATGKKHAGILCNTLAAETQAFEAGMYSGDLCFPLLYAPEILMDEFKSPVADMKNSVKDRGNAQTSCAGHFIEAHLAEDYKGGWIHVDMAGPAVKDQRGTGYGVGLVMALVKAPGF</sequence>
<evidence type="ECO:0000256" key="4">
    <source>
        <dbReference type="ARBA" id="ARBA00022801"/>
    </source>
</evidence>
<dbReference type="GO" id="GO:0030145">
    <property type="term" value="F:manganese ion binding"/>
    <property type="evidence" value="ECO:0007669"/>
    <property type="project" value="InterPro"/>
</dbReference>
<keyword evidence="2" id="KW-0031">Aminopeptidase</keyword>
<dbReference type="AlphaFoldDB" id="A0A7S0KXV5"/>
<evidence type="ECO:0000259" key="5">
    <source>
        <dbReference type="Pfam" id="PF00883"/>
    </source>
</evidence>
<dbReference type="GO" id="GO:0070006">
    <property type="term" value="F:metalloaminopeptidase activity"/>
    <property type="evidence" value="ECO:0007669"/>
    <property type="project" value="InterPro"/>
</dbReference>
<evidence type="ECO:0000256" key="2">
    <source>
        <dbReference type="ARBA" id="ARBA00022438"/>
    </source>
</evidence>
<reference evidence="6" key="1">
    <citation type="submission" date="2021-01" db="EMBL/GenBank/DDBJ databases">
        <authorList>
            <person name="Corre E."/>
            <person name="Pelletier E."/>
            <person name="Niang G."/>
            <person name="Scheremetjew M."/>
            <person name="Finn R."/>
            <person name="Kale V."/>
            <person name="Holt S."/>
            <person name="Cochrane G."/>
            <person name="Meng A."/>
            <person name="Brown T."/>
            <person name="Cohen L."/>
        </authorList>
    </citation>
    <scope>NUCLEOTIDE SEQUENCE</scope>
</reference>
<feature type="domain" description="Cytosol aminopeptidase" evidence="5">
    <location>
        <begin position="109"/>
        <end position="415"/>
    </location>
</feature>
<proteinExistence type="inferred from homology"/>
<dbReference type="Pfam" id="PF00883">
    <property type="entry name" value="Peptidase_M17"/>
    <property type="match status" value="1"/>
</dbReference>
<dbReference type="CDD" id="cd00433">
    <property type="entry name" value="Peptidase_M17"/>
    <property type="match status" value="1"/>
</dbReference>
<dbReference type="SUPFAM" id="SSF53187">
    <property type="entry name" value="Zn-dependent exopeptidases"/>
    <property type="match status" value="1"/>
</dbReference>
<keyword evidence="4" id="KW-0378">Hydrolase</keyword>
<dbReference type="PANTHER" id="PTHR11963:SF48">
    <property type="entry name" value="DIPEPTIDASE B, ISOFORM A"/>
    <property type="match status" value="1"/>
</dbReference>
<accession>A0A7S0KXV5</accession>